<dbReference type="OrthoDB" id="5482463at2"/>
<dbReference type="SUPFAM" id="SSF69279">
    <property type="entry name" value="Phage tail proteins"/>
    <property type="match status" value="2"/>
</dbReference>
<evidence type="ECO:0000259" key="2">
    <source>
        <dbReference type="Pfam" id="PF04717"/>
    </source>
</evidence>
<evidence type="ECO:0000256" key="1">
    <source>
        <dbReference type="ARBA" id="ARBA00005558"/>
    </source>
</evidence>
<dbReference type="EMBL" id="WJIE01000012">
    <property type="protein sequence ID" value="MRG96646.1"/>
    <property type="molecule type" value="Genomic_DNA"/>
</dbReference>
<gene>
    <name evidence="3" type="primary">tssI</name>
    <name evidence="3" type="ORF">GF068_32690</name>
</gene>
<dbReference type="InterPro" id="IPR006531">
    <property type="entry name" value="Gp5/Vgr_OB"/>
</dbReference>
<dbReference type="SUPFAM" id="SSF69255">
    <property type="entry name" value="gp5 N-terminal domain-like"/>
    <property type="match status" value="1"/>
</dbReference>
<reference evidence="3 4" key="1">
    <citation type="submission" date="2019-10" db="EMBL/GenBank/DDBJ databases">
        <title>A soil myxobacterium in the family Polyangiaceae.</title>
        <authorList>
            <person name="Li Y."/>
            <person name="Wang J."/>
        </authorList>
    </citation>
    <scope>NUCLEOTIDE SEQUENCE [LARGE SCALE GENOMIC DNA]</scope>
    <source>
        <strain evidence="3 4">DSM 14734</strain>
    </source>
</reference>
<dbReference type="InterPro" id="IPR006533">
    <property type="entry name" value="T6SS_Vgr_RhsGE"/>
</dbReference>
<dbReference type="Gene3D" id="4.10.220.110">
    <property type="match status" value="1"/>
</dbReference>
<proteinExistence type="inferred from homology"/>
<dbReference type="Gene3D" id="3.55.50.10">
    <property type="entry name" value="Baseplate protein-like domains"/>
    <property type="match status" value="1"/>
</dbReference>
<dbReference type="NCBIfam" id="TIGR01646">
    <property type="entry name" value="vgr_GE"/>
    <property type="match status" value="1"/>
</dbReference>
<evidence type="ECO:0000313" key="4">
    <source>
        <dbReference type="Proteomes" id="UP000440224"/>
    </source>
</evidence>
<dbReference type="Proteomes" id="UP000440224">
    <property type="component" value="Unassembled WGS sequence"/>
</dbReference>
<feature type="domain" description="Gp5/Type VI secretion system Vgr protein OB-fold" evidence="2">
    <location>
        <begin position="386"/>
        <end position="449"/>
    </location>
</feature>
<dbReference type="InterPro" id="IPR017847">
    <property type="entry name" value="T6SS_RhsGE_Vgr_subset"/>
</dbReference>
<organism evidence="3 4">
    <name type="scientific">Polyangium spumosum</name>
    <dbReference type="NCBI Taxonomy" id="889282"/>
    <lineage>
        <taxon>Bacteria</taxon>
        <taxon>Pseudomonadati</taxon>
        <taxon>Myxococcota</taxon>
        <taxon>Polyangia</taxon>
        <taxon>Polyangiales</taxon>
        <taxon>Polyangiaceae</taxon>
        <taxon>Polyangium</taxon>
    </lineage>
</organism>
<dbReference type="NCBIfam" id="TIGR03361">
    <property type="entry name" value="VI_Rhs_Vgr"/>
    <property type="match status" value="1"/>
</dbReference>
<dbReference type="RefSeq" id="WP_153823449.1">
    <property type="nucleotide sequence ID" value="NZ_WJIE01000012.1"/>
</dbReference>
<protein>
    <submittedName>
        <fullName evidence="3">Type VI secretion system tip protein VgrG</fullName>
    </submittedName>
</protein>
<keyword evidence="4" id="KW-1185">Reference proteome</keyword>
<dbReference type="AlphaFoldDB" id="A0A6N7Q0F2"/>
<comment type="caution">
    <text evidence="3">The sequence shown here is derived from an EMBL/GenBank/DDBJ whole genome shotgun (WGS) entry which is preliminary data.</text>
</comment>
<accession>A0A6N7Q0F2</accession>
<dbReference type="Gene3D" id="2.40.50.230">
    <property type="entry name" value="Gp5 N-terminal domain"/>
    <property type="match status" value="1"/>
</dbReference>
<sequence>MPDDLVHLRIESDDFPCDDLQIFELSGRESLGRLFAFSVGVATTKPPGLDLAAVEGATATLVLSAEGQDVRRIHGMIAEIRDRIDTEPDTRSYFLLLVPRAHRLSLVRTQEIFMDLSVPEIIQKKLELVGLGADDVEMRLSATYPKREFVVQYKETDLAFVSRLAEHEGITFFFEHEDGFDRIVFTDQNTGFPVAPGHEIAPFRARGERRDIFHVEATTRLVPRAHVVHDYNYRIPLVDPTGSAEAPSGLGGGLVEYGAHCKTPAEATRLAQIRAEETEATHRVFGIESDLGWIRSGGTFTLDGHPKLGDTTLLVTEIEHAARPPVALFGGKEQAPYTNRFRAIEASVPFRPPRVTPKPQIHGVVNGIVAHEMEGTETLFARLDEEGRYLVRMMFDTSQSGERQFVSRRIRMAQPHAGANYGHHHPLKPGTEVLIGFIDGDPDRPIILHTVPNPITPSPVASNCAPAHRIKTATGILIEMKDAFIQSGGG</sequence>
<evidence type="ECO:0000313" key="3">
    <source>
        <dbReference type="EMBL" id="MRG96646.1"/>
    </source>
</evidence>
<name>A0A6N7Q0F2_9BACT</name>
<comment type="similarity">
    <text evidence="1">Belongs to the VgrG protein family.</text>
</comment>
<dbReference type="InterPro" id="IPR037026">
    <property type="entry name" value="Vgr_OB-fold_dom_sf"/>
</dbReference>
<dbReference type="Pfam" id="PF04717">
    <property type="entry name" value="Phage_base_V"/>
    <property type="match status" value="1"/>
</dbReference>
<dbReference type="Gene3D" id="2.30.110.50">
    <property type="match status" value="1"/>
</dbReference>
<dbReference type="Pfam" id="PF05954">
    <property type="entry name" value="Phage_GPD"/>
    <property type="match status" value="1"/>
</dbReference>